<dbReference type="EMBL" id="MTJN01000002">
    <property type="protein sequence ID" value="OOV08624.1"/>
    <property type="molecule type" value="Genomic_DNA"/>
</dbReference>
<sequence>MVTGSLKALIFDVDGTLADTESVHMAAFNHAFAEMGMDWVWTEDMYIELLEISGGKERILHYWRQVNPDIKEMDAHALQDRINHIHEIKTAAYEHAINTGVVKLRPGVLELMDQALAAGLRLAIATTTSPVNIAALLRQAVGNNWRQHFSAIGDASTAPLKKPHPQVYLQMLDALQLPANQCIAFEDSANGLRAATAAGLATVITPNPFTAHHNFEGALRVVPDLSQVTLAQLVGWQNDQSA</sequence>
<evidence type="ECO:0000313" key="2">
    <source>
        <dbReference type="Proteomes" id="UP000190750"/>
    </source>
</evidence>
<dbReference type="RefSeq" id="WP_078366510.1">
    <property type="nucleotide sequence ID" value="NZ_MTJN01000002.1"/>
</dbReference>
<organism evidence="1 2">
    <name type="scientific">Rhodoferax fermentans</name>
    <dbReference type="NCBI Taxonomy" id="28066"/>
    <lineage>
        <taxon>Bacteria</taxon>
        <taxon>Pseudomonadati</taxon>
        <taxon>Pseudomonadota</taxon>
        <taxon>Betaproteobacteria</taxon>
        <taxon>Burkholderiales</taxon>
        <taxon>Comamonadaceae</taxon>
        <taxon>Rhodoferax</taxon>
    </lineage>
</organism>
<dbReference type="InterPro" id="IPR023198">
    <property type="entry name" value="PGP-like_dom2"/>
</dbReference>
<dbReference type="Gene3D" id="3.40.50.1000">
    <property type="entry name" value="HAD superfamily/HAD-like"/>
    <property type="match status" value="1"/>
</dbReference>
<evidence type="ECO:0000313" key="1">
    <source>
        <dbReference type="EMBL" id="OOV08624.1"/>
    </source>
</evidence>
<dbReference type="SFLD" id="SFLDS00003">
    <property type="entry name" value="Haloacid_Dehalogenase"/>
    <property type="match status" value="1"/>
</dbReference>
<accession>A0A1T1AWX5</accession>
<dbReference type="GO" id="GO:0016787">
    <property type="term" value="F:hydrolase activity"/>
    <property type="evidence" value="ECO:0007669"/>
    <property type="project" value="InterPro"/>
</dbReference>
<dbReference type="Pfam" id="PF00702">
    <property type="entry name" value="Hydrolase"/>
    <property type="match status" value="1"/>
</dbReference>
<dbReference type="OrthoDB" id="5293434at2"/>
<dbReference type="InterPro" id="IPR006439">
    <property type="entry name" value="HAD-SF_hydro_IA"/>
</dbReference>
<dbReference type="Proteomes" id="UP000190750">
    <property type="component" value="Unassembled WGS sequence"/>
</dbReference>
<dbReference type="SUPFAM" id="SSF56784">
    <property type="entry name" value="HAD-like"/>
    <property type="match status" value="1"/>
</dbReference>
<comment type="caution">
    <text evidence="1">The sequence shown here is derived from an EMBL/GenBank/DDBJ whole genome shotgun (WGS) entry which is preliminary data.</text>
</comment>
<dbReference type="SFLD" id="SFLDG01129">
    <property type="entry name" value="C1.5:_HAD__Beta-PGM__Phosphata"/>
    <property type="match status" value="1"/>
</dbReference>
<name>A0A1T1AWX5_RHOFE</name>
<dbReference type="NCBIfam" id="TIGR01509">
    <property type="entry name" value="HAD-SF-IA-v3"/>
    <property type="match status" value="1"/>
</dbReference>
<dbReference type="Gene3D" id="1.10.150.240">
    <property type="entry name" value="Putative phosphatase, domain 2"/>
    <property type="match status" value="1"/>
</dbReference>
<dbReference type="PANTHER" id="PTHR42896:SF2">
    <property type="entry name" value="CBBY-LIKE PROTEIN"/>
    <property type="match status" value="1"/>
</dbReference>
<gene>
    <name evidence="1" type="ORF">RF819_19700</name>
</gene>
<dbReference type="PRINTS" id="PR00413">
    <property type="entry name" value="HADHALOGNASE"/>
</dbReference>
<dbReference type="PANTHER" id="PTHR42896">
    <property type="entry name" value="XYLULOSE-1,5-BISPHOSPHATE (XUBP) PHOSPHATASE"/>
    <property type="match status" value="1"/>
</dbReference>
<proteinExistence type="predicted"/>
<dbReference type="InterPro" id="IPR044999">
    <property type="entry name" value="CbbY-like"/>
</dbReference>
<dbReference type="InterPro" id="IPR023214">
    <property type="entry name" value="HAD_sf"/>
</dbReference>
<dbReference type="STRING" id="28066.RF819_19700"/>
<dbReference type="InterPro" id="IPR036412">
    <property type="entry name" value="HAD-like_sf"/>
</dbReference>
<dbReference type="AlphaFoldDB" id="A0A1T1AWX5"/>
<protein>
    <submittedName>
        <fullName evidence="1">Protein CbbY</fullName>
    </submittedName>
</protein>
<keyword evidence="2" id="KW-1185">Reference proteome</keyword>
<reference evidence="1" key="1">
    <citation type="submission" date="2017-01" db="EMBL/GenBank/DDBJ databases">
        <title>Genome sequencing of Rhodoferax fermentans JCM 7819.</title>
        <authorList>
            <person name="Kim Y.J."/>
            <person name="Farh M.E.-A."/>
            <person name="Yang D.-C."/>
        </authorList>
    </citation>
    <scope>NUCLEOTIDE SEQUENCE [LARGE SCALE GENOMIC DNA]</scope>
    <source>
        <strain evidence="1">JCM 7819</strain>
    </source>
</reference>